<feature type="transmembrane region" description="Helical" evidence="19">
    <location>
        <begin position="195"/>
        <end position="214"/>
    </location>
</feature>
<evidence type="ECO:0000256" key="8">
    <source>
        <dbReference type="ARBA" id="ARBA00022475"/>
    </source>
</evidence>
<dbReference type="PROSITE" id="PS01315">
    <property type="entry name" value="CDS"/>
    <property type="match status" value="1"/>
</dbReference>
<dbReference type="InterPro" id="IPR000374">
    <property type="entry name" value="PC_trans"/>
</dbReference>
<evidence type="ECO:0000256" key="12">
    <source>
        <dbReference type="ARBA" id="ARBA00022695"/>
    </source>
</evidence>
<evidence type="ECO:0000256" key="6">
    <source>
        <dbReference type="ARBA" id="ARBA00012487"/>
    </source>
</evidence>
<evidence type="ECO:0000256" key="14">
    <source>
        <dbReference type="ARBA" id="ARBA00023098"/>
    </source>
</evidence>
<evidence type="ECO:0000313" key="21">
    <source>
        <dbReference type="Proteomes" id="UP000321389"/>
    </source>
</evidence>
<evidence type="ECO:0000256" key="2">
    <source>
        <dbReference type="ARBA" id="ARBA00004651"/>
    </source>
</evidence>
<dbReference type="GO" id="GO:0016024">
    <property type="term" value="P:CDP-diacylglycerol biosynthetic process"/>
    <property type="evidence" value="ECO:0007669"/>
    <property type="project" value="UniProtKB-UniPathway"/>
</dbReference>
<dbReference type="Proteomes" id="UP000321389">
    <property type="component" value="Chromosome"/>
</dbReference>
<evidence type="ECO:0000256" key="11">
    <source>
        <dbReference type="ARBA" id="ARBA00022692"/>
    </source>
</evidence>
<evidence type="ECO:0000256" key="10">
    <source>
        <dbReference type="ARBA" id="ARBA00022679"/>
    </source>
</evidence>
<dbReference type="AlphaFoldDB" id="A0A5B8L474"/>
<keyword evidence="11 18" id="KW-0812">Transmembrane</keyword>
<evidence type="ECO:0000256" key="13">
    <source>
        <dbReference type="ARBA" id="ARBA00022989"/>
    </source>
</evidence>
<gene>
    <name evidence="20" type="ORF">FQ775_20010</name>
</gene>
<feature type="transmembrane region" description="Helical" evidence="19">
    <location>
        <begin position="127"/>
        <end position="149"/>
    </location>
</feature>
<evidence type="ECO:0000256" key="4">
    <source>
        <dbReference type="ARBA" id="ARBA00005189"/>
    </source>
</evidence>
<comment type="pathway">
    <text evidence="4">Lipid metabolism.</text>
</comment>
<keyword evidence="15 19" id="KW-0472">Membrane</keyword>
<evidence type="ECO:0000256" key="18">
    <source>
        <dbReference type="RuleBase" id="RU003938"/>
    </source>
</evidence>
<keyword evidence="21" id="KW-1185">Reference proteome</keyword>
<keyword evidence="16" id="KW-0594">Phospholipid biosynthesis</keyword>
<comment type="pathway">
    <text evidence="3 18">Phospholipid metabolism; CDP-diacylglycerol biosynthesis; CDP-diacylglycerol from sn-glycerol 3-phosphate: step 3/3.</text>
</comment>
<evidence type="ECO:0000256" key="16">
    <source>
        <dbReference type="ARBA" id="ARBA00023209"/>
    </source>
</evidence>
<keyword evidence="8" id="KW-1003">Cell membrane</keyword>
<comment type="catalytic activity">
    <reaction evidence="1 18">
        <text>a 1,2-diacyl-sn-glycero-3-phosphate + CTP + H(+) = a CDP-1,2-diacyl-sn-glycerol + diphosphate</text>
        <dbReference type="Rhea" id="RHEA:16229"/>
        <dbReference type="ChEBI" id="CHEBI:15378"/>
        <dbReference type="ChEBI" id="CHEBI:33019"/>
        <dbReference type="ChEBI" id="CHEBI:37563"/>
        <dbReference type="ChEBI" id="CHEBI:58332"/>
        <dbReference type="ChEBI" id="CHEBI:58608"/>
        <dbReference type="EC" id="2.7.7.41"/>
    </reaction>
</comment>
<feature type="transmembrane region" description="Helical" evidence="19">
    <location>
        <begin position="56"/>
        <end position="72"/>
    </location>
</feature>
<evidence type="ECO:0000256" key="9">
    <source>
        <dbReference type="ARBA" id="ARBA00022516"/>
    </source>
</evidence>
<dbReference type="OrthoDB" id="9799199at2"/>
<organism evidence="20 21">
    <name type="scientific">Nitratireductor mangrovi</name>
    <dbReference type="NCBI Taxonomy" id="2599600"/>
    <lineage>
        <taxon>Bacteria</taxon>
        <taxon>Pseudomonadati</taxon>
        <taxon>Pseudomonadota</taxon>
        <taxon>Alphaproteobacteria</taxon>
        <taxon>Hyphomicrobiales</taxon>
        <taxon>Phyllobacteriaceae</taxon>
        <taxon>Nitratireductor</taxon>
    </lineage>
</organism>
<dbReference type="Pfam" id="PF01148">
    <property type="entry name" value="CTP_transf_1"/>
    <property type="match status" value="1"/>
</dbReference>
<comment type="similarity">
    <text evidence="5 18">Belongs to the CDS family.</text>
</comment>
<dbReference type="PANTHER" id="PTHR46382:SF1">
    <property type="entry name" value="PHOSPHATIDATE CYTIDYLYLTRANSFERASE"/>
    <property type="match status" value="1"/>
</dbReference>
<keyword evidence="13 19" id="KW-1133">Transmembrane helix</keyword>
<evidence type="ECO:0000256" key="17">
    <source>
        <dbReference type="ARBA" id="ARBA00023264"/>
    </source>
</evidence>
<feature type="transmembrane region" description="Helical" evidence="19">
    <location>
        <begin position="78"/>
        <end position="95"/>
    </location>
</feature>
<keyword evidence="9" id="KW-0444">Lipid biosynthesis</keyword>
<dbReference type="KEGG" id="niy:FQ775_20010"/>
<keyword evidence="12 18" id="KW-0548">Nucleotidyltransferase</keyword>
<evidence type="ECO:0000256" key="19">
    <source>
        <dbReference type="SAM" id="Phobius"/>
    </source>
</evidence>
<evidence type="ECO:0000256" key="7">
    <source>
        <dbReference type="ARBA" id="ARBA00019373"/>
    </source>
</evidence>
<evidence type="ECO:0000256" key="5">
    <source>
        <dbReference type="ARBA" id="ARBA00010185"/>
    </source>
</evidence>
<reference evidence="20" key="1">
    <citation type="submission" date="2020-04" db="EMBL/GenBank/DDBJ databases">
        <title>Nitratireductor sp. nov. isolated from mangrove soil.</title>
        <authorList>
            <person name="Ye Y."/>
        </authorList>
    </citation>
    <scope>NUCLEOTIDE SEQUENCE</scope>
    <source>
        <strain evidence="20">SY7</strain>
    </source>
</reference>
<dbReference type="UniPathway" id="UPA00557">
    <property type="reaction ID" value="UER00614"/>
</dbReference>
<evidence type="ECO:0000256" key="3">
    <source>
        <dbReference type="ARBA" id="ARBA00005119"/>
    </source>
</evidence>
<feature type="transmembrane region" description="Helical" evidence="19">
    <location>
        <begin position="29"/>
        <end position="49"/>
    </location>
</feature>
<keyword evidence="14" id="KW-0443">Lipid metabolism</keyword>
<dbReference type="EMBL" id="CP042301">
    <property type="protein sequence ID" value="QDZ02470.1"/>
    <property type="molecule type" value="Genomic_DNA"/>
</dbReference>
<feature type="transmembrane region" description="Helical" evidence="19">
    <location>
        <begin position="5"/>
        <end position="23"/>
    </location>
</feature>
<protein>
    <recommendedName>
        <fullName evidence="7 18">Phosphatidate cytidylyltransferase</fullName>
        <ecNumber evidence="6 18">2.7.7.41</ecNumber>
    </recommendedName>
</protein>
<dbReference type="GO" id="GO:0005886">
    <property type="term" value="C:plasma membrane"/>
    <property type="evidence" value="ECO:0007669"/>
    <property type="project" value="UniProtKB-SubCell"/>
</dbReference>
<dbReference type="PANTHER" id="PTHR46382">
    <property type="entry name" value="PHOSPHATIDATE CYTIDYLYLTRANSFERASE"/>
    <property type="match status" value="1"/>
</dbReference>
<name>A0A5B8L474_9HYPH</name>
<dbReference type="GO" id="GO:0004605">
    <property type="term" value="F:phosphatidate cytidylyltransferase activity"/>
    <property type="evidence" value="ECO:0007669"/>
    <property type="project" value="UniProtKB-EC"/>
</dbReference>
<comment type="subcellular location">
    <subcellularLocation>
        <location evidence="2">Cell membrane</location>
        <topology evidence="2">Multi-pass membrane protein</topology>
    </subcellularLocation>
</comment>
<proteinExistence type="inferred from homology"/>
<evidence type="ECO:0000313" key="20">
    <source>
        <dbReference type="EMBL" id="QDZ02470.1"/>
    </source>
</evidence>
<accession>A0A5B8L474</accession>
<keyword evidence="10 18" id="KW-0808">Transferase</keyword>
<dbReference type="EC" id="2.7.7.41" evidence="6 18"/>
<evidence type="ECO:0000256" key="15">
    <source>
        <dbReference type="ARBA" id="ARBA00023136"/>
    </source>
</evidence>
<evidence type="ECO:0000256" key="1">
    <source>
        <dbReference type="ARBA" id="ARBA00001698"/>
    </source>
</evidence>
<feature type="transmembrane region" description="Helical" evidence="19">
    <location>
        <begin position="102"/>
        <end position="121"/>
    </location>
</feature>
<feature type="transmembrane region" description="Helical" evidence="19">
    <location>
        <begin position="244"/>
        <end position="262"/>
    </location>
</feature>
<keyword evidence="17" id="KW-1208">Phospholipid metabolism</keyword>
<sequence length="271" mass="27262">MNNLVARVISALVLAAVVLWLTWLGGLAFRILVVAMGVAIAVEWAMLCGVAADRRLRAVYGVLAAAVLLLVLSDASTFLQFAAAGAAAIAALVAGQRSGRGGWAAAGLVYATTPAIAAAAIRDDSAGGLAAILFIFAVVWATDIFAYFVGRIVGGPKLAPAISPGKTWSGAVGGACFALAAGLAMASAAGTRAGVGLVVAILVISAVSQAGDLFESWVKRRFGAKDSSHIIPGHGGVMDRVDGLVVALIAFYLVGLTVSWAGGPSAGIFAW</sequence>
<dbReference type="RefSeq" id="WP_146301107.1">
    <property type="nucleotide sequence ID" value="NZ_CP042301.2"/>
</dbReference>
<feature type="transmembrane region" description="Helical" evidence="19">
    <location>
        <begin position="170"/>
        <end position="189"/>
    </location>
</feature>